<dbReference type="Proteomes" id="UP001156627">
    <property type="component" value="Unassembled WGS sequence"/>
</dbReference>
<proteinExistence type="inferred from homology"/>
<protein>
    <recommendedName>
        <fullName evidence="3">beta-N-acetylhexosaminidase</fullName>
        <ecNumber evidence="3">3.2.1.52</ecNumber>
    </recommendedName>
    <alternativeName>
        <fullName evidence="6">Beta-N-acetylhexosaminidase</fullName>
    </alternativeName>
    <alternativeName>
        <fullName evidence="7">N-acetyl-beta-glucosaminidase</fullName>
    </alternativeName>
</protein>
<comment type="similarity">
    <text evidence="2">Belongs to the glycosyl hydrolase 20 family.</text>
</comment>
<dbReference type="Gene3D" id="3.20.20.80">
    <property type="entry name" value="Glycosidases"/>
    <property type="match status" value="1"/>
</dbReference>
<keyword evidence="4" id="KW-0378">Hydrolase</keyword>
<dbReference type="SUPFAM" id="SSF55545">
    <property type="entry name" value="beta-N-acetylhexosaminidase-like domain"/>
    <property type="match status" value="1"/>
</dbReference>
<name>A0ABQ5X5D7_9GAMM</name>
<evidence type="ECO:0000313" key="11">
    <source>
        <dbReference type="EMBL" id="GLQ86830.1"/>
    </source>
</evidence>
<dbReference type="CDD" id="cd06563">
    <property type="entry name" value="GH20_chitobiase-like"/>
    <property type="match status" value="1"/>
</dbReference>
<dbReference type="PRINTS" id="PR00738">
    <property type="entry name" value="GLHYDRLASE20"/>
</dbReference>
<dbReference type="Pfam" id="PF02838">
    <property type="entry name" value="Glyco_hydro_20b"/>
    <property type="match status" value="1"/>
</dbReference>
<sequence>MRFAALFFCLAFCGFAHATPVSLIPLPAQLQLAKGSFKVDEKTSIRVPANDQAASASAQYLAGLIASTRGLHLGVTDAGVASQAIVFQRNPKLAHAEGYILDVTPKGIRIEAHDDAGLFYGAVTLFQLLTPNAQHGEVQVPALHINDWPRFAWRGVMLDSARHFQAVDKVKQLLDQMAQHKLNVLHWHLTDDQGWRIEIKRYPELTRIGAWRTPPDAGHDGEPVRYGGFYTQDQIRDVVAYAAARHITVMPEIDMPGHAQAAVASYPQIGVTGKRPPVSVDWGVNPYLYNVDDASFQFIDNVLDEVMALFPSHYIHVGGDEAIKDQWKASAAVQAKLRTLHLKDEDALQGWFIGRIGSYLSAHGRRLIGWDEILDGGVPADATVMSWRGTDGAIKAAKLGHDVVMSPAPDLYLDSLQSQLPDETAGRGPVRSLEDVYRFNPVPAVLDAAQAAHVLGAQANAWTEHMPSMRHVEHAAFPRLDALSEVVWSPASSRDWMGFLARLPAQFQRYAAQQVDYADSAFAPVIQVDANTALKSGKALVKLSNQAGYGAIHYTMDGSAPDGQAPLYDKPFNVIWPVTIKAAVYASDGGMLAAARTRLIDREHLLSRTGAELVNCKGSDFRLHLQPMPDATSMLPVYAVNIFDTCQQYLAAPLDDIASIHVEVARLERNFALAHDIKLVVPRPHSTPHGELVVHLDRCDGPAIASAALPDPANSTRRFALDAALTPQHDEHNLCLVFTAPTDGPLYAFDRVSLIPSSENKAKP</sequence>
<dbReference type="Pfam" id="PF13287">
    <property type="entry name" value="Fn3_assoc"/>
    <property type="match status" value="1"/>
</dbReference>
<evidence type="ECO:0000256" key="2">
    <source>
        <dbReference type="ARBA" id="ARBA00006285"/>
    </source>
</evidence>
<evidence type="ECO:0000256" key="4">
    <source>
        <dbReference type="ARBA" id="ARBA00022801"/>
    </source>
</evidence>
<evidence type="ECO:0000256" key="7">
    <source>
        <dbReference type="ARBA" id="ARBA00033000"/>
    </source>
</evidence>
<dbReference type="EMBL" id="BSOA01000003">
    <property type="protein sequence ID" value="GLQ86830.1"/>
    <property type="molecule type" value="Genomic_DNA"/>
</dbReference>
<keyword evidence="5" id="KW-0326">Glycosidase</keyword>
<comment type="caution">
    <text evidence="11">The sequence shown here is derived from an EMBL/GenBank/DDBJ whole genome shotgun (WGS) entry which is preliminary data.</text>
</comment>
<comment type="catalytic activity">
    <reaction evidence="1">
        <text>Hydrolysis of terminal non-reducing N-acetyl-D-hexosamine residues in N-acetyl-beta-D-hexosaminides.</text>
        <dbReference type="EC" id="3.2.1.52"/>
    </reaction>
</comment>
<dbReference type="RefSeq" id="WP_284330253.1">
    <property type="nucleotide sequence ID" value="NZ_BSOA01000003.1"/>
</dbReference>
<dbReference type="InterPro" id="IPR025705">
    <property type="entry name" value="Beta_hexosaminidase_sua/sub"/>
</dbReference>
<dbReference type="InterPro" id="IPR015883">
    <property type="entry name" value="Glyco_hydro_20_cat"/>
</dbReference>
<evidence type="ECO:0000256" key="3">
    <source>
        <dbReference type="ARBA" id="ARBA00012663"/>
    </source>
</evidence>
<evidence type="ECO:0000256" key="5">
    <source>
        <dbReference type="ARBA" id="ARBA00023295"/>
    </source>
</evidence>
<evidence type="ECO:0000259" key="10">
    <source>
        <dbReference type="Pfam" id="PF02838"/>
    </source>
</evidence>
<keyword evidence="12" id="KW-1185">Reference proteome</keyword>
<dbReference type="InterPro" id="IPR017853">
    <property type="entry name" value="GH"/>
</dbReference>
<feature type="domain" description="Beta-hexosaminidase bacterial type N-terminal" evidence="10">
    <location>
        <begin position="22"/>
        <end position="148"/>
    </location>
</feature>
<dbReference type="InterPro" id="IPR029018">
    <property type="entry name" value="Hex-like_dom2"/>
</dbReference>
<evidence type="ECO:0000256" key="1">
    <source>
        <dbReference type="ARBA" id="ARBA00001231"/>
    </source>
</evidence>
<dbReference type="Pfam" id="PF00728">
    <property type="entry name" value="Glyco_hydro_20"/>
    <property type="match status" value="1"/>
</dbReference>
<dbReference type="InterPro" id="IPR026876">
    <property type="entry name" value="Fn3_assoc_repeat"/>
</dbReference>
<organism evidence="11 12">
    <name type="scientific">Dyella flagellata</name>
    <dbReference type="NCBI Taxonomy" id="1867833"/>
    <lineage>
        <taxon>Bacteria</taxon>
        <taxon>Pseudomonadati</taxon>
        <taxon>Pseudomonadota</taxon>
        <taxon>Gammaproteobacteria</taxon>
        <taxon>Lysobacterales</taxon>
        <taxon>Rhodanobacteraceae</taxon>
        <taxon>Dyella</taxon>
    </lineage>
</organism>
<feature type="domain" description="Glycoside hydrolase family 20 catalytic" evidence="9">
    <location>
        <begin position="151"/>
        <end position="490"/>
    </location>
</feature>
<evidence type="ECO:0000313" key="12">
    <source>
        <dbReference type="Proteomes" id="UP001156627"/>
    </source>
</evidence>
<dbReference type="EC" id="3.2.1.52" evidence="3"/>
<dbReference type="PANTHER" id="PTHR22600">
    <property type="entry name" value="BETA-HEXOSAMINIDASE"/>
    <property type="match status" value="1"/>
</dbReference>
<evidence type="ECO:0000259" key="9">
    <source>
        <dbReference type="Pfam" id="PF00728"/>
    </source>
</evidence>
<feature type="signal peptide" evidence="8">
    <location>
        <begin position="1"/>
        <end position="18"/>
    </location>
</feature>
<evidence type="ECO:0000256" key="8">
    <source>
        <dbReference type="SAM" id="SignalP"/>
    </source>
</evidence>
<dbReference type="PANTHER" id="PTHR22600:SF57">
    <property type="entry name" value="BETA-N-ACETYLHEXOSAMINIDASE"/>
    <property type="match status" value="1"/>
</dbReference>
<evidence type="ECO:0000256" key="6">
    <source>
        <dbReference type="ARBA" id="ARBA00030512"/>
    </source>
</evidence>
<gene>
    <name evidence="11" type="ORF">GCM10007898_03960</name>
</gene>
<keyword evidence="8" id="KW-0732">Signal</keyword>
<dbReference type="InterPro" id="IPR015882">
    <property type="entry name" value="HEX_bac_N"/>
</dbReference>
<dbReference type="SUPFAM" id="SSF51445">
    <property type="entry name" value="(Trans)glycosidases"/>
    <property type="match status" value="1"/>
</dbReference>
<dbReference type="Gene3D" id="3.30.379.10">
    <property type="entry name" value="Chitobiase/beta-hexosaminidase domain 2-like"/>
    <property type="match status" value="1"/>
</dbReference>
<reference evidence="12" key="1">
    <citation type="journal article" date="2019" name="Int. J. Syst. Evol. Microbiol.">
        <title>The Global Catalogue of Microorganisms (GCM) 10K type strain sequencing project: providing services to taxonomists for standard genome sequencing and annotation.</title>
        <authorList>
            <consortium name="The Broad Institute Genomics Platform"/>
            <consortium name="The Broad Institute Genome Sequencing Center for Infectious Disease"/>
            <person name="Wu L."/>
            <person name="Ma J."/>
        </authorList>
    </citation>
    <scope>NUCLEOTIDE SEQUENCE [LARGE SCALE GENOMIC DNA]</scope>
    <source>
        <strain evidence="12">NBRC 111981</strain>
    </source>
</reference>
<feature type="chain" id="PRO_5046653274" description="beta-N-acetylhexosaminidase" evidence="8">
    <location>
        <begin position="19"/>
        <end position="764"/>
    </location>
</feature>
<accession>A0ABQ5X5D7</accession>